<keyword evidence="5 6" id="KW-0472">Membrane</keyword>
<proteinExistence type="predicted"/>
<dbReference type="InterPro" id="IPR052027">
    <property type="entry name" value="PspC"/>
</dbReference>
<accession>A0ABZ2YB24</accession>
<dbReference type="PANTHER" id="PTHR33885:SF3">
    <property type="entry name" value="PHAGE SHOCK PROTEIN C"/>
    <property type="match status" value="1"/>
</dbReference>
<dbReference type="EMBL" id="CP121687">
    <property type="protein sequence ID" value="WZL71213.1"/>
    <property type="molecule type" value="Genomic_DNA"/>
</dbReference>
<evidence type="ECO:0000256" key="1">
    <source>
        <dbReference type="ARBA" id="ARBA00004162"/>
    </source>
</evidence>
<dbReference type="Proteomes" id="UP001486565">
    <property type="component" value="Chromosome"/>
</dbReference>
<evidence type="ECO:0000256" key="5">
    <source>
        <dbReference type="ARBA" id="ARBA00023136"/>
    </source>
</evidence>
<evidence type="ECO:0000256" key="4">
    <source>
        <dbReference type="ARBA" id="ARBA00022989"/>
    </source>
</evidence>
<evidence type="ECO:0000256" key="6">
    <source>
        <dbReference type="SAM" id="Phobius"/>
    </source>
</evidence>
<evidence type="ECO:0000313" key="8">
    <source>
        <dbReference type="EMBL" id="WZL71213.1"/>
    </source>
</evidence>
<keyword evidence="4 6" id="KW-1133">Transmembrane helix</keyword>
<reference evidence="8 9" key="1">
    <citation type="submission" date="2023-03" db="EMBL/GenBank/DDBJ databases">
        <title>Novel Species.</title>
        <authorList>
            <person name="Ma S."/>
        </authorList>
    </citation>
    <scope>NUCLEOTIDE SEQUENCE [LARGE SCALE GENOMIC DNA]</scope>
    <source>
        <strain evidence="8 9">LIND6LT2</strain>
    </source>
</reference>
<dbReference type="InterPro" id="IPR007168">
    <property type="entry name" value="Phageshock_PspC_N"/>
</dbReference>
<evidence type="ECO:0000259" key="7">
    <source>
        <dbReference type="Pfam" id="PF04024"/>
    </source>
</evidence>
<keyword evidence="3 6" id="KW-0812">Transmembrane</keyword>
<protein>
    <submittedName>
        <fullName evidence="8">PspC domain-containing protein</fullName>
    </submittedName>
</protein>
<evidence type="ECO:0000256" key="2">
    <source>
        <dbReference type="ARBA" id="ARBA00022475"/>
    </source>
</evidence>
<feature type="domain" description="Phage shock protein PspC N-terminal" evidence="7">
    <location>
        <begin position="3"/>
        <end position="60"/>
    </location>
</feature>
<gene>
    <name evidence="8" type="ORF">QBE51_06805</name>
</gene>
<organism evidence="8 9">
    <name type="scientific">Defluviitalea saccharophila</name>
    <dbReference type="NCBI Taxonomy" id="879970"/>
    <lineage>
        <taxon>Bacteria</taxon>
        <taxon>Bacillati</taxon>
        <taxon>Bacillota</taxon>
        <taxon>Clostridia</taxon>
        <taxon>Lachnospirales</taxon>
        <taxon>Defluviitaleaceae</taxon>
        <taxon>Defluviitalea</taxon>
    </lineage>
</organism>
<keyword evidence="9" id="KW-1185">Reference proteome</keyword>
<name>A0ABZ2YB24_9FIRM</name>
<dbReference type="PANTHER" id="PTHR33885">
    <property type="entry name" value="PHAGE SHOCK PROTEIN C"/>
    <property type="match status" value="1"/>
</dbReference>
<dbReference type="RefSeq" id="WP_341878176.1">
    <property type="nucleotide sequence ID" value="NZ_CP121687.1"/>
</dbReference>
<feature type="transmembrane region" description="Helical" evidence="6">
    <location>
        <begin position="34"/>
        <end position="57"/>
    </location>
</feature>
<keyword evidence="2" id="KW-1003">Cell membrane</keyword>
<evidence type="ECO:0000313" key="9">
    <source>
        <dbReference type="Proteomes" id="UP001486565"/>
    </source>
</evidence>
<dbReference type="Pfam" id="PF04024">
    <property type="entry name" value="PspC"/>
    <property type="match status" value="1"/>
</dbReference>
<comment type="subcellular location">
    <subcellularLocation>
        <location evidence="1">Cell membrane</location>
        <topology evidence="1">Single-pass membrane protein</topology>
    </subcellularLocation>
</comment>
<sequence>MQKKLYKSRTDRKISGVCGGLAQYFNMDSTLIRLLWILFVLFGGSGVLAYIVCALIIPDEPYEDYYNGNHN</sequence>
<evidence type="ECO:0000256" key="3">
    <source>
        <dbReference type="ARBA" id="ARBA00022692"/>
    </source>
</evidence>